<keyword evidence="3" id="KW-1185">Reference proteome</keyword>
<dbReference type="PANTHER" id="PTHR37017">
    <property type="entry name" value="AB HYDROLASE-1 DOMAIN-CONTAINING PROTEIN-RELATED"/>
    <property type="match status" value="1"/>
</dbReference>
<sequence length="256" mass="28495">MSKPTIVLVPGAWHTPTHYEMMLQRFRDAGYPTSSKQLPSVGSSDPQNQSVTADMNFIRQDLLLHELDQGRDVILILHSYGGSPGGAAAKGLSKAERASSGKKGGIIGLVYMCAFVANEGDSLLSKFPGQKWEPWHLVNEETFQIDARTPWDIFYNGVDDSLASPAIQAIKQQAIPSFTSPSPPPAWKDDVFNGRRAYIKCHQDRAIIYIAQSMMISLSSLEWHELDLEDASHSPFLTHVDPIFNFVHELATEWKN</sequence>
<gene>
    <name evidence="2" type="ORF">EDB81DRAFT_870107</name>
</gene>
<accession>A0A9P9ENA8</accession>
<protein>
    <submittedName>
        <fullName evidence="2">Alpha/beta hydrolase fold-1</fullName>
    </submittedName>
</protein>
<organism evidence="2 3">
    <name type="scientific">Dactylonectria macrodidyma</name>
    <dbReference type="NCBI Taxonomy" id="307937"/>
    <lineage>
        <taxon>Eukaryota</taxon>
        <taxon>Fungi</taxon>
        <taxon>Dikarya</taxon>
        <taxon>Ascomycota</taxon>
        <taxon>Pezizomycotina</taxon>
        <taxon>Sordariomycetes</taxon>
        <taxon>Hypocreomycetidae</taxon>
        <taxon>Hypocreales</taxon>
        <taxon>Nectriaceae</taxon>
        <taxon>Dactylonectria</taxon>
    </lineage>
</organism>
<name>A0A9P9ENA8_9HYPO</name>
<evidence type="ECO:0000313" key="2">
    <source>
        <dbReference type="EMBL" id="KAH7140788.1"/>
    </source>
</evidence>
<dbReference type="EMBL" id="JAGMUV010000011">
    <property type="protein sequence ID" value="KAH7140788.1"/>
    <property type="molecule type" value="Genomic_DNA"/>
</dbReference>
<dbReference type="GO" id="GO:0016787">
    <property type="term" value="F:hydrolase activity"/>
    <property type="evidence" value="ECO:0007669"/>
    <property type="project" value="UniProtKB-KW"/>
</dbReference>
<dbReference type="InterPro" id="IPR052897">
    <property type="entry name" value="Sec-Metab_Biosynth_Hydrolase"/>
</dbReference>
<feature type="domain" description="AB hydrolase-1" evidence="1">
    <location>
        <begin position="6"/>
        <end position="239"/>
    </location>
</feature>
<dbReference type="InterPro" id="IPR029058">
    <property type="entry name" value="AB_hydrolase_fold"/>
</dbReference>
<dbReference type="OrthoDB" id="408373at2759"/>
<dbReference type="SUPFAM" id="SSF53474">
    <property type="entry name" value="alpha/beta-Hydrolases"/>
    <property type="match status" value="1"/>
</dbReference>
<comment type="caution">
    <text evidence="2">The sequence shown here is derived from an EMBL/GenBank/DDBJ whole genome shotgun (WGS) entry which is preliminary data.</text>
</comment>
<dbReference type="AlphaFoldDB" id="A0A9P9ENA8"/>
<dbReference type="InterPro" id="IPR000073">
    <property type="entry name" value="AB_hydrolase_1"/>
</dbReference>
<evidence type="ECO:0000313" key="3">
    <source>
        <dbReference type="Proteomes" id="UP000738349"/>
    </source>
</evidence>
<dbReference type="Proteomes" id="UP000738349">
    <property type="component" value="Unassembled WGS sequence"/>
</dbReference>
<keyword evidence="2" id="KW-0378">Hydrolase</keyword>
<proteinExistence type="predicted"/>
<reference evidence="2" key="1">
    <citation type="journal article" date="2021" name="Nat. Commun.">
        <title>Genetic determinants of endophytism in the Arabidopsis root mycobiome.</title>
        <authorList>
            <person name="Mesny F."/>
            <person name="Miyauchi S."/>
            <person name="Thiergart T."/>
            <person name="Pickel B."/>
            <person name="Atanasova L."/>
            <person name="Karlsson M."/>
            <person name="Huettel B."/>
            <person name="Barry K.W."/>
            <person name="Haridas S."/>
            <person name="Chen C."/>
            <person name="Bauer D."/>
            <person name="Andreopoulos W."/>
            <person name="Pangilinan J."/>
            <person name="LaButti K."/>
            <person name="Riley R."/>
            <person name="Lipzen A."/>
            <person name="Clum A."/>
            <person name="Drula E."/>
            <person name="Henrissat B."/>
            <person name="Kohler A."/>
            <person name="Grigoriev I.V."/>
            <person name="Martin F.M."/>
            <person name="Hacquard S."/>
        </authorList>
    </citation>
    <scope>NUCLEOTIDE SEQUENCE</scope>
    <source>
        <strain evidence="2">MPI-CAGE-AT-0147</strain>
    </source>
</reference>
<dbReference type="Gene3D" id="3.40.50.1820">
    <property type="entry name" value="alpha/beta hydrolase"/>
    <property type="match status" value="1"/>
</dbReference>
<evidence type="ECO:0000259" key="1">
    <source>
        <dbReference type="Pfam" id="PF12697"/>
    </source>
</evidence>
<dbReference type="Pfam" id="PF12697">
    <property type="entry name" value="Abhydrolase_6"/>
    <property type="match status" value="1"/>
</dbReference>
<dbReference type="PANTHER" id="PTHR37017:SF8">
    <property type="entry name" value="AB HYDROLASE-1 DOMAIN-CONTAINING PROTEIN"/>
    <property type="match status" value="1"/>
</dbReference>